<protein>
    <submittedName>
        <fullName evidence="3">Uncharacterized protein</fullName>
    </submittedName>
</protein>
<accession>A0AAV9ZKW3</accession>
<dbReference type="AlphaFoldDB" id="A0AAV9ZKW3"/>
<evidence type="ECO:0000313" key="3">
    <source>
        <dbReference type="EMBL" id="KAK6984867.1"/>
    </source>
</evidence>
<name>A0AAV9ZKW3_9AGAR</name>
<organism evidence="3 4">
    <name type="scientific">Favolaschia claudopus</name>
    <dbReference type="NCBI Taxonomy" id="2862362"/>
    <lineage>
        <taxon>Eukaryota</taxon>
        <taxon>Fungi</taxon>
        <taxon>Dikarya</taxon>
        <taxon>Basidiomycota</taxon>
        <taxon>Agaricomycotina</taxon>
        <taxon>Agaricomycetes</taxon>
        <taxon>Agaricomycetidae</taxon>
        <taxon>Agaricales</taxon>
        <taxon>Marasmiineae</taxon>
        <taxon>Mycenaceae</taxon>
        <taxon>Favolaschia</taxon>
    </lineage>
</organism>
<keyword evidence="4" id="KW-1185">Reference proteome</keyword>
<evidence type="ECO:0000313" key="4">
    <source>
        <dbReference type="Proteomes" id="UP001362999"/>
    </source>
</evidence>
<feature type="region of interest" description="Disordered" evidence="1">
    <location>
        <begin position="1"/>
        <end position="80"/>
    </location>
</feature>
<reference evidence="3 4" key="1">
    <citation type="journal article" date="2024" name="J Genomics">
        <title>Draft genome sequencing and assembly of Favolaschia claudopus CIRM-BRFM 2984 isolated from oak limbs.</title>
        <authorList>
            <person name="Navarro D."/>
            <person name="Drula E."/>
            <person name="Chaduli D."/>
            <person name="Cazenave R."/>
            <person name="Ahrendt S."/>
            <person name="Wang J."/>
            <person name="Lipzen A."/>
            <person name="Daum C."/>
            <person name="Barry K."/>
            <person name="Grigoriev I.V."/>
            <person name="Favel A."/>
            <person name="Rosso M.N."/>
            <person name="Martin F."/>
        </authorList>
    </citation>
    <scope>NUCLEOTIDE SEQUENCE [LARGE SCALE GENOMIC DNA]</scope>
    <source>
        <strain evidence="3 4">CIRM-BRFM 2984</strain>
    </source>
</reference>
<feature type="compositionally biased region" description="Basic and acidic residues" evidence="1">
    <location>
        <begin position="49"/>
        <end position="74"/>
    </location>
</feature>
<comment type="caution">
    <text evidence="3">The sequence shown here is derived from an EMBL/GenBank/DDBJ whole genome shotgun (WGS) entry which is preliminary data.</text>
</comment>
<gene>
    <name evidence="2" type="ORF">R3P38DRAFT_2806234</name>
    <name evidence="3" type="ORF">R3P38DRAFT_2806235</name>
</gene>
<dbReference type="EMBL" id="JAWWNJ010000134">
    <property type="protein sequence ID" value="KAK6984867.1"/>
    <property type="molecule type" value="Genomic_DNA"/>
</dbReference>
<dbReference type="EMBL" id="JAWWNJ010000134">
    <property type="protein sequence ID" value="KAK6984866.1"/>
    <property type="molecule type" value="Genomic_DNA"/>
</dbReference>
<proteinExistence type="predicted"/>
<evidence type="ECO:0000256" key="1">
    <source>
        <dbReference type="SAM" id="MobiDB-lite"/>
    </source>
</evidence>
<sequence length="174" mass="19091">MAALTDAAGAGSDISSPGAPCGQQARPNRTQRTPRVGMRPRATQWSEALRVEDSREGEKRHEVPTRAEREEKKEKERKKKIGKLARECVDRITVTPNVNVLPSEADQRCGNGGQCEECLQLRSARLLKIADEIAVDAVMSAATVDGKLLPSTAKRERRGRSADRAMFQVVLNGE</sequence>
<evidence type="ECO:0000313" key="2">
    <source>
        <dbReference type="EMBL" id="KAK6984866.1"/>
    </source>
</evidence>
<dbReference type="Proteomes" id="UP001362999">
    <property type="component" value="Unassembled WGS sequence"/>
</dbReference>